<dbReference type="FunFam" id="2.60.40.10:FF:002357">
    <property type="entry name" value="Basigin, isoform G"/>
    <property type="match status" value="1"/>
</dbReference>
<proteinExistence type="predicted"/>
<evidence type="ECO:0000313" key="2">
    <source>
        <dbReference type="EnsemblMetazoa" id="AMIN001692-PA"/>
    </source>
</evidence>
<protein>
    <recommendedName>
        <fullName evidence="4">Ig-like domain-containing protein</fullName>
    </recommendedName>
</protein>
<dbReference type="Gene3D" id="2.60.40.10">
    <property type="entry name" value="Immunoglobulins"/>
    <property type="match status" value="1"/>
</dbReference>
<dbReference type="Proteomes" id="UP000075920">
    <property type="component" value="Unassembled WGS sequence"/>
</dbReference>
<dbReference type="VEuPathDB" id="VectorBase:AMIN001692"/>
<feature type="region of interest" description="Disordered" evidence="1">
    <location>
        <begin position="174"/>
        <end position="309"/>
    </location>
</feature>
<dbReference type="SUPFAM" id="SSF48726">
    <property type="entry name" value="Immunoglobulin"/>
    <property type="match status" value="1"/>
</dbReference>
<feature type="compositionally biased region" description="Basic and acidic residues" evidence="1">
    <location>
        <begin position="181"/>
        <end position="192"/>
    </location>
</feature>
<name>A0A182VUE9_9DIPT</name>
<organism evidence="2 3">
    <name type="scientific">Anopheles minimus</name>
    <dbReference type="NCBI Taxonomy" id="112268"/>
    <lineage>
        <taxon>Eukaryota</taxon>
        <taxon>Metazoa</taxon>
        <taxon>Ecdysozoa</taxon>
        <taxon>Arthropoda</taxon>
        <taxon>Hexapoda</taxon>
        <taxon>Insecta</taxon>
        <taxon>Pterygota</taxon>
        <taxon>Neoptera</taxon>
        <taxon>Endopterygota</taxon>
        <taxon>Diptera</taxon>
        <taxon>Nematocera</taxon>
        <taxon>Culicoidea</taxon>
        <taxon>Culicidae</taxon>
        <taxon>Anophelinae</taxon>
        <taxon>Anopheles</taxon>
    </lineage>
</organism>
<dbReference type="InterPro" id="IPR036179">
    <property type="entry name" value="Ig-like_dom_sf"/>
</dbReference>
<keyword evidence="3" id="KW-1185">Reference proteome</keyword>
<accession>A0A182VUE9</accession>
<evidence type="ECO:0000313" key="3">
    <source>
        <dbReference type="Proteomes" id="UP000075920"/>
    </source>
</evidence>
<dbReference type="EnsemblMetazoa" id="AMIN001692-RA">
    <property type="protein sequence ID" value="AMIN001692-PA"/>
    <property type="gene ID" value="AMIN001692"/>
</dbReference>
<reference evidence="2" key="2">
    <citation type="submission" date="2020-05" db="UniProtKB">
        <authorList>
            <consortium name="EnsemblMetazoa"/>
        </authorList>
    </citation>
    <scope>IDENTIFICATION</scope>
    <source>
        <strain evidence="2">MINIMUS1</strain>
    </source>
</reference>
<evidence type="ECO:0008006" key="4">
    <source>
        <dbReference type="Google" id="ProtNLM"/>
    </source>
</evidence>
<feature type="compositionally biased region" description="Basic residues" evidence="1">
    <location>
        <begin position="198"/>
        <end position="214"/>
    </location>
</feature>
<feature type="compositionally biased region" description="Acidic residues" evidence="1">
    <location>
        <begin position="247"/>
        <end position="258"/>
    </location>
</feature>
<feature type="compositionally biased region" description="Low complexity" evidence="1">
    <location>
        <begin position="475"/>
        <end position="496"/>
    </location>
</feature>
<feature type="region of interest" description="Disordered" evidence="1">
    <location>
        <begin position="456"/>
        <end position="496"/>
    </location>
</feature>
<evidence type="ECO:0000256" key="1">
    <source>
        <dbReference type="SAM" id="MobiDB-lite"/>
    </source>
</evidence>
<reference evidence="3" key="1">
    <citation type="submission" date="2013-03" db="EMBL/GenBank/DDBJ databases">
        <title>The Genome Sequence of Anopheles minimus MINIMUS1.</title>
        <authorList>
            <consortium name="The Broad Institute Genomics Platform"/>
            <person name="Neafsey D.E."/>
            <person name="Walton C."/>
            <person name="Walker B."/>
            <person name="Young S.K."/>
            <person name="Zeng Q."/>
            <person name="Gargeya S."/>
            <person name="Fitzgerald M."/>
            <person name="Haas B."/>
            <person name="Abouelleil A."/>
            <person name="Allen A.W."/>
            <person name="Alvarado L."/>
            <person name="Arachchi H.M."/>
            <person name="Berlin A.M."/>
            <person name="Chapman S.B."/>
            <person name="Gainer-Dewar J."/>
            <person name="Goldberg J."/>
            <person name="Griggs A."/>
            <person name="Gujja S."/>
            <person name="Hansen M."/>
            <person name="Howarth C."/>
            <person name="Imamovic A."/>
            <person name="Ireland A."/>
            <person name="Larimer J."/>
            <person name="McCowan C."/>
            <person name="Murphy C."/>
            <person name="Pearson M."/>
            <person name="Poon T.W."/>
            <person name="Priest M."/>
            <person name="Roberts A."/>
            <person name="Saif S."/>
            <person name="Shea T."/>
            <person name="Sisk P."/>
            <person name="Sykes S."/>
            <person name="Wortman J."/>
            <person name="Nusbaum C."/>
            <person name="Birren B."/>
        </authorList>
    </citation>
    <scope>NUCLEOTIDE SEQUENCE [LARGE SCALE GENOMIC DNA]</scope>
    <source>
        <strain evidence="3">MINIMUS1</strain>
    </source>
</reference>
<sequence length="514" mass="56084">AHKRDLNNLYQVIYYGDSQVEVGKPFSISCIISIANPVEWHKDGEPIRKHSNIRHGKDEHSYIESEMGIAGNRDKIEASISVQRALPKHQGRYQCNALYKNYHQLYVYRNGTLLGHSSATSSAGSSSRIPEKHHDDMQLMLSTVKSTLVAPLSVEHHHFTTAVALAPGPAVIDEEFPGGSLEREHERERESSKSSAHSPHHHRQQAGVGHRHHAGSSAEKKPQQHDDSKRFVSQKTTIDPDSLSPEEVLEQTVEDLEDYSPVLHTDKSSTVIKPKHSTTGRKLPPPPLMETREDEDEDPLPEGVREGETQDLINLDTSVGAENIEEDLVEPDTEIVIESKAISLEDDNIDRLIQNKSDINGIILVDSLEELTSHKKPPNGESTALIVPMHPTVGSATKTVGNVSTSHQGLPIPGMDSTIASMVGPTGIQQTSPKEESIIIVTSSTVGPPPPVVLGGEQDNTVHHHHHHHHEHHTTTTAAKAPTTSTTTTTTTTTTVSIPTTTATMAPLLTTTAA</sequence>
<feature type="compositionally biased region" description="Basic residues" evidence="1">
    <location>
        <begin position="463"/>
        <end position="472"/>
    </location>
</feature>
<feature type="compositionally biased region" description="Basic and acidic residues" evidence="1">
    <location>
        <begin position="218"/>
        <end position="230"/>
    </location>
</feature>
<dbReference type="STRING" id="112268.A0A182VUE9"/>
<dbReference type="InterPro" id="IPR013783">
    <property type="entry name" value="Ig-like_fold"/>
</dbReference>
<dbReference type="AlphaFoldDB" id="A0A182VUE9"/>